<dbReference type="RefSeq" id="WP_004832271.1">
    <property type="nucleotide sequence ID" value="NZ_KB849469.1"/>
</dbReference>
<evidence type="ECO:0000313" key="2">
    <source>
        <dbReference type="Proteomes" id="UP000013270"/>
    </source>
</evidence>
<dbReference type="HOGENOM" id="CLU_1840741_0_0_6"/>
<name>N8YMK3_ACIBZ</name>
<accession>N8YMK3</accession>
<protein>
    <submittedName>
        <fullName evidence="1">Uncharacterized protein</fullName>
    </submittedName>
</protein>
<proteinExistence type="predicted"/>
<dbReference type="PATRIC" id="fig|1217651.3.peg.3349"/>
<gene>
    <name evidence="1" type="ORF">F963_03390</name>
</gene>
<evidence type="ECO:0000313" key="1">
    <source>
        <dbReference type="EMBL" id="ENV20808.1"/>
    </source>
</evidence>
<dbReference type="Proteomes" id="UP000013270">
    <property type="component" value="Unassembled WGS sequence"/>
</dbReference>
<reference evidence="1 2" key="1">
    <citation type="submission" date="2013-02" db="EMBL/GenBank/DDBJ databases">
        <title>The Genome Sequence of Acinetobacter bereziniae NIPH 3.</title>
        <authorList>
            <consortium name="The Broad Institute Genome Sequencing Platform"/>
            <consortium name="The Broad Institute Genome Sequencing Center for Infectious Disease"/>
            <person name="Cerqueira G."/>
            <person name="Feldgarden M."/>
            <person name="Courvalin P."/>
            <person name="Perichon B."/>
            <person name="Grillot-Courvalin C."/>
            <person name="Clermont D."/>
            <person name="Rocha E."/>
            <person name="Yoon E.-J."/>
            <person name="Nemec A."/>
            <person name="Walker B."/>
            <person name="Young S.K."/>
            <person name="Zeng Q."/>
            <person name="Gargeya S."/>
            <person name="Fitzgerald M."/>
            <person name="Haas B."/>
            <person name="Abouelleil A."/>
            <person name="Alvarado L."/>
            <person name="Arachchi H.M."/>
            <person name="Berlin A.M."/>
            <person name="Chapman S.B."/>
            <person name="Dewar J."/>
            <person name="Goldberg J."/>
            <person name="Griggs A."/>
            <person name="Gujja S."/>
            <person name="Hansen M."/>
            <person name="Howarth C."/>
            <person name="Imamovic A."/>
            <person name="Larimer J."/>
            <person name="McCowan C."/>
            <person name="Murphy C."/>
            <person name="Neiman D."/>
            <person name="Pearson M."/>
            <person name="Priest M."/>
            <person name="Roberts A."/>
            <person name="Saif S."/>
            <person name="Shea T."/>
            <person name="Sisk P."/>
            <person name="Sykes S."/>
            <person name="Wortman J."/>
            <person name="Nusbaum C."/>
            <person name="Birren B."/>
        </authorList>
    </citation>
    <scope>NUCLEOTIDE SEQUENCE [LARGE SCALE GENOMIC DNA]</scope>
    <source>
        <strain evidence="1 2">NIPH 3</strain>
    </source>
</reference>
<dbReference type="AlphaFoldDB" id="N8YMK3"/>
<sequence length="139" mass="16486">MGYSIHIEQIDSEPQNKITLDRWLEYIENDPEMDRNDHIEIIGPENEVLSFKIEGLCIWKGYSKYPEGVNVYFSPSKNSISVKNPDREILIKMYKIAQYFKASVRGDGDEIYNEKGEEIKNTAPQKHQNLNIKKWWKFW</sequence>
<comment type="caution">
    <text evidence="1">The sequence shown here is derived from an EMBL/GenBank/DDBJ whole genome shotgun (WGS) entry which is preliminary data.</text>
</comment>
<dbReference type="EMBL" id="APPK01000046">
    <property type="protein sequence ID" value="ENV20808.1"/>
    <property type="molecule type" value="Genomic_DNA"/>
</dbReference>
<organism evidence="1 2">
    <name type="scientific">Acinetobacter bereziniae NIPH 3</name>
    <dbReference type="NCBI Taxonomy" id="1217651"/>
    <lineage>
        <taxon>Bacteria</taxon>
        <taxon>Pseudomonadati</taxon>
        <taxon>Pseudomonadota</taxon>
        <taxon>Gammaproteobacteria</taxon>
        <taxon>Moraxellales</taxon>
        <taxon>Moraxellaceae</taxon>
        <taxon>Acinetobacter</taxon>
    </lineage>
</organism>